<sequence length="712" mass="81288">MSEINFIHENVSPADTHTGRTNQRPSRAVMLPPRRSKTRLACDACRKSKSRCNGQHPRCSRCISQGENQDCVYEKKALKTHSYVTYLENKIRKLESENAMRVFDRGQYSFDSEDEDIFYVPKRGMACNRCSRRDNPINDQDHLSGATKRESVHQVDALIMVPSPEANICNSGGSSITATLKSIAYAVGRGDLADQSLPLTSIKCTSAKQHEGLISQQQIRMSFPTRQEADALMLKFWTYIHPIFPVLHRSSTESMYKDHYLDNQLSKKSLGEHGRIQKATLNIMFALGCQGSNQEDSAEQYYLRSTDYYSADTIDSPSLEVVQLLVLTGVYLQSTKYASRCWNVVGSAVRYAQYLGLDVDHLDWVFKSQLEKEMRRRVWYNCVLLDQLLSLSFNQPSVTVARSNVQLPSLTDEELNLDSRKDCTKKHDIEQTFLEFFIHSIELFDILSSSLRKVYHGSTTRTDHYGGPNRANYQSWWSRGQLENVTNLNNALDDLSAKLPAHLHLESNTERMDHGLNDSLEWQGYVFRCRFLYIRAIVLRPLLFSAATAGIKLQTSGNEPGVRTLEEISARNCCLLCIEAVQQIVEHMHSRLEKGPTVARWREFHYAFVCAITIIVARLCKFETYGSSTSSLNESWLRCLKILEHFKPRMQSVDQGLEMLHCLDDHVGQFVGLDSSIVQDELPNVIPLTDEYDFNIDVNFLDNAWFDLQEGN</sequence>
<dbReference type="GO" id="GO:0006351">
    <property type="term" value="P:DNA-templated transcription"/>
    <property type="evidence" value="ECO:0007669"/>
    <property type="project" value="InterPro"/>
</dbReference>
<evidence type="ECO:0000259" key="6">
    <source>
        <dbReference type="PROSITE" id="PS50048"/>
    </source>
</evidence>
<dbReference type="PANTHER" id="PTHR47424">
    <property type="entry name" value="REGULATORY PROTEIN GAL4"/>
    <property type="match status" value="1"/>
</dbReference>
<proteinExistence type="predicted"/>
<evidence type="ECO:0000256" key="3">
    <source>
        <dbReference type="ARBA" id="ARBA00023125"/>
    </source>
</evidence>
<dbReference type="InterPro" id="IPR001138">
    <property type="entry name" value="Zn2Cys6_DnaBD"/>
</dbReference>
<dbReference type="GO" id="GO:0008270">
    <property type="term" value="F:zinc ion binding"/>
    <property type="evidence" value="ECO:0007669"/>
    <property type="project" value="InterPro"/>
</dbReference>
<dbReference type="Proteomes" id="UP000191285">
    <property type="component" value="Unassembled WGS sequence"/>
</dbReference>
<dbReference type="InterPro" id="IPR051127">
    <property type="entry name" value="Fungal_SecMet_Regulators"/>
</dbReference>
<keyword evidence="8" id="KW-1185">Reference proteome</keyword>
<dbReference type="Pfam" id="PF04082">
    <property type="entry name" value="Fungal_trans"/>
    <property type="match status" value="1"/>
</dbReference>
<dbReference type="Gene3D" id="4.10.240.10">
    <property type="entry name" value="Zn(2)-C6 fungal-type DNA-binding domain"/>
    <property type="match status" value="1"/>
</dbReference>
<dbReference type="PANTHER" id="PTHR47424:SF3">
    <property type="entry name" value="REGULATORY PROTEIN GAL4"/>
    <property type="match status" value="1"/>
</dbReference>
<keyword evidence="4" id="KW-0804">Transcription</keyword>
<name>A0A1V6TEQ7_9EURO</name>
<dbReference type="PROSITE" id="PS50048">
    <property type="entry name" value="ZN2_CY6_FUNGAL_2"/>
    <property type="match status" value="1"/>
</dbReference>
<dbReference type="OrthoDB" id="6486656at2759"/>
<dbReference type="CDD" id="cd00067">
    <property type="entry name" value="GAL4"/>
    <property type="match status" value="1"/>
</dbReference>
<evidence type="ECO:0000256" key="1">
    <source>
        <dbReference type="ARBA" id="ARBA00022723"/>
    </source>
</evidence>
<dbReference type="Pfam" id="PF00172">
    <property type="entry name" value="Zn_clus"/>
    <property type="match status" value="1"/>
</dbReference>
<keyword evidence="1" id="KW-0479">Metal-binding</keyword>
<protein>
    <recommendedName>
        <fullName evidence="6">Zn(2)-C6 fungal-type domain-containing protein</fullName>
    </recommendedName>
</protein>
<dbReference type="InterPro" id="IPR007219">
    <property type="entry name" value="XnlR_reg_dom"/>
</dbReference>
<dbReference type="PROSITE" id="PS00463">
    <property type="entry name" value="ZN2_CY6_FUNGAL_1"/>
    <property type="match status" value="1"/>
</dbReference>
<keyword evidence="2" id="KW-0805">Transcription regulation</keyword>
<comment type="caution">
    <text evidence="7">The sequence shown here is derived from an EMBL/GenBank/DDBJ whole genome shotgun (WGS) entry which is preliminary data.</text>
</comment>
<dbReference type="GO" id="GO:0000435">
    <property type="term" value="P:positive regulation of transcription from RNA polymerase II promoter by galactose"/>
    <property type="evidence" value="ECO:0007669"/>
    <property type="project" value="TreeGrafter"/>
</dbReference>
<dbReference type="SMART" id="SM00906">
    <property type="entry name" value="Fungal_trans"/>
    <property type="match status" value="1"/>
</dbReference>
<dbReference type="SMART" id="SM00066">
    <property type="entry name" value="GAL4"/>
    <property type="match status" value="1"/>
</dbReference>
<evidence type="ECO:0000313" key="8">
    <source>
        <dbReference type="Proteomes" id="UP000191285"/>
    </source>
</evidence>
<dbReference type="GO" id="GO:0000981">
    <property type="term" value="F:DNA-binding transcription factor activity, RNA polymerase II-specific"/>
    <property type="evidence" value="ECO:0007669"/>
    <property type="project" value="InterPro"/>
</dbReference>
<feature type="domain" description="Zn(2)-C6 fungal-type" evidence="6">
    <location>
        <begin position="41"/>
        <end position="73"/>
    </location>
</feature>
<keyword evidence="5" id="KW-0539">Nucleus</keyword>
<accession>A0A1V6TEQ7</accession>
<dbReference type="AlphaFoldDB" id="A0A1V6TEQ7"/>
<keyword evidence="3" id="KW-0238">DNA-binding</keyword>
<organism evidence="7 8">
    <name type="scientific">Penicillium steckii</name>
    <dbReference type="NCBI Taxonomy" id="303698"/>
    <lineage>
        <taxon>Eukaryota</taxon>
        <taxon>Fungi</taxon>
        <taxon>Dikarya</taxon>
        <taxon>Ascomycota</taxon>
        <taxon>Pezizomycotina</taxon>
        <taxon>Eurotiomycetes</taxon>
        <taxon>Eurotiomycetidae</taxon>
        <taxon>Eurotiales</taxon>
        <taxon>Aspergillaceae</taxon>
        <taxon>Penicillium</taxon>
    </lineage>
</organism>
<evidence type="ECO:0000256" key="5">
    <source>
        <dbReference type="ARBA" id="ARBA00023242"/>
    </source>
</evidence>
<evidence type="ECO:0000313" key="7">
    <source>
        <dbReference type="EMBL" id="OQE24656.1"/>
    </source>
</evidence>
<reference evidence="8" key="1">
    <citation type="journal article" date="2017" name="Nat. Microbiol.">
        <title>Global analysis of biosynthetic gene clusters reveals vast potential of secondary metabolite production in Penicillium species.</title>
        <authorList>
            <person name="Nielsen J.C."/>
            <person name="Grijseels S."/>
            <person name="Prigent S."/>
            <person name="Ji B."/>
            <person name="Dainat J."/>
            <person name="Nielsen K.F."/>
            <person name="Frisvad J.C."/>
            <person name="Workman M."/>
            <person name="Nielsen J."/>
        </authorList>
    </citation>
    <scope>NUCLEOTIDE SEQUENCE [LARGE SCALE GENOMIC DNA]</scope>
    <source>
        <strain evidence="8">IBT 24891</strain>
    </source>
</reference>
<dbReference type="SUPFAM" id="SSF57701">
    <property type="entry name" value="Zn2/Cys6 DNA-binding domain"/>
    <property type="match status" value="1"/>
</dbReference>
<gene>
    <name evidence="7" type="ORF">PENSTE_c007G02757</name>
</gene>
<evidence type="ECO:0000256" key="4">
    <source>
        <dbReference type="ARBA" id="ARBA00023163"/>
    </source>
</evidence>
<dbReference type="EMBL" id="MLKD01000007">
    <property type="protein sequence ID" value="OQE24656.1"/>
    <property type="molecule type" value="Genomic_DNA"/>
</dbReference>
<dbReference type="GO" id="GO:0005634">
    <property type="term" value="C:nucleus"/>
    <property type="evidence" value="ECO:0007669"/>
    <property type="project" value="TreeGrafter"/>
</dbReference>
<evidence type="ECO:0000256" key="2">
    <source>
        <dbReference type="ARBA" id="ARBA00023015"/>
    </source>
</evidence>
<dbReference type="CDD" id="cd12148">
    <property type="entry name" value="fungal_TF_MHR"/>
    <property type="match status" value="1"/>
</dbReference>
<dbReference type="InterPro" id="IPR036864">
    <property type="entry name" value="Zn2-C6_fun-type_DNA-bd_sf"/>
</dbReference>
<dbReference type="GO" id="GO:0000978">
    <property type="term" value="F:RNA polymerase II cis-regulatory region sequence-specific DNA binding"/>
    <property type="evidence" value="ECO:0007669"/>
    <property type="project" value="TreeGrafter"/>
</dbReference>